<reference evidence="1 2" key="1">
    <citation type="journal article" date="2016" name="Nat. Commun.">
        <title>Thousands of microbial genomes shed light on interconnected biogeochemical processes in an aquifer system.</title>
        <authorList>
            <person name="Anantharaman K."/>
            <person name="Brown C.T."/>
            <person name="Hug L.A."/>
            <person name="Sharon I."/>
            <person name="Castelle C.J."/>
            <person name="Probst A.J."/>
            <person name="Thomas B.C."/>
            <person name="Singh A."/>
            <person name="Wilkins M.J."/>
            <person name="Karaoz U."/>
            <person name="Brodie E.L."/>
            <person name="Williams K.H."/>
            <person name="Hubbard S.S."/>
            <person name="Banfield J.F."/>
        </authorList>
    </citation>
    <scope>NUCLEOTIDE SEQUENCE [LARGE SCALE GENOMIC DNA]</scope>
</reference>
<gene>
    <name evidence="1" type="ORF">A2310_03405</name>
</gene>
<dbReference type="Proteomes" id="UP000178417">
    <property type="component" value="Unassembled WGS sequence"/>
</dbReference>
<dbReference type="Gene3D" id="2.40.160.60">
    <property type="entry name" value="Outer membrane protein transport protein (OMPP1/FadL/TodX)"/>
    <property type="match status" value="1"/>
</dbReference>
<accession>A0A1F4SE01</accession>
<organism evidence="1 2">
    <name type="scientific">candidate division WOR-1 bacterium RIFOXYB2_FULL_37_13</name>
    <dbReference type="NCBI Taxonomy" id="1802579"/>
    <lineage>
        <taxon>Bacteria</taxon>
        <taxon>Bacillati</taxon>
        <taxon>Saganbacteria</taxon>
    </lineage>
</organism>
<evidence type="ECO:0000313" key="1">
    <source>
        <dbReference type="EMBL" id="OGC18652.1"/>
    </source>
</evidence>
<sequence>MRVNNIKTLKSFIKSMFCLLFFMAIFSCMSFSEIIDPTALGFGARSIGMGRSGLAATKDINSIFINPANGSGIKNLGITSMSTSLMEGDVNYTFFGGVKKLFGGEVGIAYLQGYSGGILSTTKEANGRVVSTGNSFDYSNSTLILSYAKEFNPYVSGGLSIKYFNKKFTTQALGSGFDADMGALCKISDKLALGMLIENFMPEGIGGIIWDNGTVEDLEAKIKSGFNYKLKDNIDLNVDLGLSGFSLNVGMEWRICKLLSLRGGFESIPFDPSSTIINATLGIGINISNFNFDCSYVKDGSLDANSTYFFSLSYLP</sequence>
<dbReference type="STRING" id="1802579.A2310_03405"/>
<evidence type="ECO:0000313" key="2">
    <source>
        <dbReference type="Proteomes" id="UP000178417"/>
    </source>
</evidence>
<dbReference type="PROSITE" id="PS51257">
    <property type="entry name" value="PROKAR_LIPOPROTEIN"/>
    <property type="match status" value="1"/>
</dbReference>
<comment type="caution">
    <text evidence="1">The sequence shown here is derived from an EMBL/GenBank/DDBJ whole genome shotgun (WGS) entry which is preliminary data.</text>
</comment>
<dbReference type="AlphaFoldDB" id="A0A1F4SE01"/>
<proteinExistence type="predicted"/>
<dbReference type="EMBL" id="MEUB01000069">
    <property type="protein sequence ID" value="OGC18652.1"/>
    <property type="molecule type" value="Genomic_DNA"/>
</dbReference>
<protein>
    <recommendedName>
        <fullName evidence="3">PorV/PorQ family protein</fullName>
    </recommendedName>
</protein>
<name>A0A1F4SE01_UNCSA</name>
<evidence type="ECO:0008006" key="3">
    <source>
        <dbReference type="Google" id="ProtNLM"/>
    </source>
</evidence>